<sequence length="271" mass="28759">MLLNDPGLDNQRGLALILHPQPSSSLSVISTNSLISDIPRNSDGDCDEGQNNLSVDPGVPTDRFSALSRLQMQEVSDGFSFTNLSRVCSTCPEEPMPSGTDQQGRHLTDSTTTFTASESIAPVLPNDHEPMVQDSEGQCFASTTGHFASGTLGLRPTNSNPVDLFGSITSSSHVISSPRVCTANSSFVHTSQPDSAISMAIDPALSSASLPLHVPSMTHTSLPSYPTHFPRLNSSDLDSVSWLTTSVNPDSIGSLSQYPSPDVCQERIGDL</sequence>
<dbReference type="AlphaFoldDB" id="A0A3S5FFE9"/>
<feature type="region of interest" description="Disordered" evidence="1">
    <location>
        <begin position="40"/>
        <end position="59"/>
    </location>
</feature>
<proteinExistence type="predicted"/>
<gene>
    <name evidence="2" type="ORF">PXEA_LOCUS24767</name>
</gene>
<accession>A0A3S5FFE9</accession>
<evidence type="ECO:0000313" key="2">
    <source>
        <dbReference type="EMBL" id="VEL31327.1"/>
    </source>
</evidence>
<organism evidence="2 3">
    <name type="scientific">Protopolystoma xenopodis</name>
    <dbReference type="NCBI Taxonomy" id="117903"/>
    <lineage>
        <taxon>Eukaryota</taxon>
        <taxon>Metazoa</taxon>
        <taxon>Spiralia</taxon>
        <taxon>Lophotrochozoa</taxon>
        <taxon>Platyhelminthes</taxon>
        <taxon>Monogenea</taxon>
        <taxon>Polyopisthocotylea</taxon>
        <taxon>Polystomatidea</taxon>
        <taxon>Polystomatidae</taxon>
        <taxon>Protopolystoma</taxon>
    </lineage>
</organism>
<dbReference type="EMBL" id="CAAALY010121165">
    <property type="protein sequence ID" value="VEL31327.1"/>
    <property type="molecule type" value="Genomic_DNA"/>
</dbReference>
<reference evidence="2" key="1">
    <citation type="submission" date="2018-11" db="EMBL/GenBank/DDBJ databases">
        <authorList>
            <consortium name="Pathogen Informatics"/>
        </authorList>
    </citation>
    <scope>NUCLEOTIDE SEQUENCE</scope>
</reference>
<comment type="caution">
    <text evidence="2">The sequence shown here is derived from an EMBL/GenBank/DDBJ whole genome shotgun (WGS) entry which is preliminary data.</text>
</comment>
<evidence type="ECO:0000256" key="1">
    <source>
        <dbReference type="SAM" id="MobiDB-lite"/>
    </source>
</evidence>
<name>A0A3S5FFE9_9PLAT</name>
<keyword evidence="3" id="KW-1185">Reference proteome</keyword>
<protein>
    <submittedName>
        <fullName evidence="2">Uncharacterized protein</fullName>
    </submittedName>
</protein>
<dbReference type="Proteomes" id="UP000784294">
    <property type="component" value="Unassembled WGS sequence"/>
</dbReference>
<evidence type="ECO:0000313" key="3">
    <source>
        <dbReference type="Proteomes" id="UP000784294"/>
    </source>
</evidence>